<sequence>MTLRKLILRLGALMVLAVRICSVNSVELNYKLVASGCEARCRNMFPRQVPKDKAASPYDGVTFGDFDDIKLFSCLEACRMALTAYPKDDDEIRRNDEISKNRGP</sequence>
<evidence type="ECO:0000313" key="2">
    <source>
        <dbReference type="EMBL" id="GBE58901.1"/>
    </source>
</evidence>
<feature type="signal peptide" evidence="1">
    <location>
        <begin position="1"/>
        <end position="17"/>
    </location>
</feature>
<organism evidence="2 3">
    <name type="scientific">Babesia ovata</name>
    <dbReference type="NCBI Taxonomy" id="189622"/>
    <lineage>
        <taxon>Eukaryota</taxon>
        <taxon>Sar</taxon>
        <taxon>Alveolata</taxon>
        <taxon>Apicomplexa</taxon>
        <taxon>Aconoidasida</taxon>
        <taxon>Piroplasmida</taxon>
        <taxon>Babesiidae</taxon>
        <taxon>Babesia</taxon>
    </lineage>
</organism>
<dbReference type="RefSeq" id="XP_028865144.1">
    <property type="nucleotide sequence ID" value="XM_029009311.1"/>
</dbReference>
<dbReference type="EMBL" id="BDSA01000001">
    <property type="protein sequence ID" value="GBE58901.1"/>
    <property type="molecule type" value="Genomic_DNA"/>
</dbReference>
<accession>A0A2H6K7D3</accession>
<dbReference type="OrthoDB" id="364982at2759"/>
<protein>
    <submittedName>
        <fullName evidence="2">Uncharacterized protein</fullName>
    </submittedName>
</protein>
<comment type="caution">
    <text evidence="2">The sequence shown here is derived from an EMBL/GenBank/DDBJ whole genome shotgun (WGS) entry which is preliminary data.</text>
</comment>
<dbReference type="AlphaFoldDB" id="A0A2H6K7D3"/>
<dbReference type="VEuPathDB" id="PiroplasmaDB:BOVATA_003940"/>
<gene>
    <name evidence="2" type="ORF">BOVATA_003940</name>
</gene>
<reference evidence="2 3" key="1">
    <citation type="journal article" date="2017" name="BMC Genomics">
        <title>Whole-genome assembly of Babesia ovata and comparative genomics between closely related pathogens.</title>
        <authorList>
            <person name="Yamagishi J."/>
            <person name="Asada M."/>
            <person name="Hakimi H."/>
            <person name="Tanaka T.Q."/>
            <person name="Sugimoto C."/>
            <person name="Kawazu S."/>
        </authorList>
    </citation>
    <scope>NUCLEOTIDE SEQUENCE [LARGE SCALE GENOMIC DNA]</scope>
    <source>
        <strain evidence="2 3">Miyake</strain>
    </source>
</reference>
<feature type="chain" id="PRO_5014117807" evidence="1">
    <location>
        <begin position="18"/>
        <end position="104"/>
    </location>
</feature>
<name>A0A2H6K7D3_9APIC</name>
<dbReference type="GeneID" id="39872671"/>
<keyword evidence="1" id="KW-0732">Signal</keyword>
<evidence type="ECO:0000313" key="3">
    <source>
        <dbReference type="Proteomes" id="UP000236319"/>
    </source>
</evidence>
<keyword evidence="3" id="KW-1185">Reference proteome</keyword>
<proteinExistence type="predicted"/>
<dbReference type="Proteomes" id="UP000236319">
    <property type="component" value="Unassembled WGS sequence"/>
</dbReference>
<evidence type="ECO:0000256" key="1">
    <source>
        <dbReference type="SAM" id="SignalP"/>
    </source>
</evidence>